<feature type="binding site" evidence="14">
    <location>
        <position position="246"/>
    </location>
    <ligand>
        <name>Ca(2+)</name>
        <dbReference type="ChEBI" id="CHEBI:29108"/>
        <label>1</label>
    </ligand>
</feature>
<feature type="chain" id="PRO_5029538833" description="Peptidase metallopeptidase domain-containing protein" evidence="15">
    <location>
        <begin position="34"/>
        <end position="309"/>
    </location>
</feature>
<dbReference type="InterPro" id="IPR001818">
    <property type="entry name" value="Pept_M10_metallopeptidase"/>
</dbReference>
<dbReference type="Gene3D" id="3.40.390.10">
    <property type="entry name" value="Collagenase (Catalytic Domain)"/>
    <property type="match status" value="1"/>
</dbReference>
<evidence type="ECO:0000256" key="6">
    <source>
        <dbReference type="ARBA" id="ARBA00022729"/>
    </source>
</evidence>
<evidence type="ECO:0000256" key="1">
    <source>
        <dbReference type="ARBA" id="ARBA00004471"/>
    </source>
</evidence>
<keyword evidence="5 13" id="KW-0479">Metal-binding</keyword>
<dbReference type="SUPFAM" id="SSF47090">
    <property type="entry name" value="PGBD-like"/>
    <property type="match status" value="1"/>
</dbReference>
<dbReference type="FunFam" id="3.40.390.10:FF:000018">
    <property type="entry name" value="Metalloendoproteinase 1"/>
    <property type="match status" value="1"/>
</dbReference>
<gene>
    <name evidence="17" type="ORF">Gohar_027487</name>
</gene>
<dbReference type="SMART" id="SM00235">
    <property type="entry name" value="ZnMc"/>
    <property type="match status" value="1"/>
</dbReference>
<keyword evidence="8 13" id="KW-0862">Zinc</keyword>
<dbReference type="GO" id="GO:0006508">
    <property type="term" value="P:proteolysis"/>
    <property type="evidence" value="ECO:0007669"/>
    <property type="project" value="UniProtKB-KW"/>
</dbReference>
<comment type="cofactor">
    <cofactor evidence="14">
        <name>Zn(2+)</name>
        <dbReference type="ChEBI" id="CHEBI:29105"/>
    </cofactor>
    <text evidence="14">Binds 2 Zn(2+) ions per subunit.</text>
</comment>
<feature type="binding site" evidence="13">
    <location>
        <position position="265"/>
    </location>
    <ligand>
        <name>Zn(2+)</name>
        <dbReference type="ChEBI" id="CHEBI:29105"/>
        <label>2</label>
        <note>catalytic</note>
    </ligand>
</feature>
<keyword evidence="11" id="KW-0325">Glycoprotein</keyword>
<keyword evidence="18" id="KW-1185">Reference proteome</keyword>
<feature type="binding site" evidence="14">
    <location>
        <position position="283"/>
    </location>
    <ligand>
        <name>Zn(2+)</name>
        <dbReference type="ChEBI" id="CHEBI:29105"/>
        <label>2</label>
        <note>catalytic</note>
    </ligand>
</feature>
<evidence type="ECO:0000256" key="10">
    <source>
        <dbReference type="ARBA" id="ARBA00023145"/>
    </source>
</evidence>
<dbReference type="PANTHER" id="PTHR10201:SF311">
    <property type="entry name" value="PEPTIDASE METALLOPEPTIDASE DOMAIN-CONTAINING PROTEIN"/>
    <property type="match status" value="1"/>
</dbReference>
<evidence type="ECO:0000256" key="13">
    <source>
        <dbReference type="PIRSR" id="PIRSR001191-2"/>
    </source>
</evidence>
<dbReference type="CDD" id="cd04278">
    <property type="entry name" value="ZnMc_MMP"/>
    <property type="match status" value="1"/>
</dbReference>
<dbReference type="PIRSF" id="PIRSF001191">
    <property type="entry name" value="Peptidase_M10A_matrix"/>
    <property type="match status" value="1"/>
</dbReference>
<dbReference type="PANTHER" id="PTHR10201">
    <property type="entry name" value="MATRIX METALLOPROTEINASE"/>
    <property type="match status" value="1"/>
</dbReference>
<keyword evidence="10" id="KW-0865">Zymogen</keyword>
<dbReference type="InterPro" id="IPR006026">
    <property type="entry name" value="Peptidase_Metallo"/>
</dbReference>
<dbReference type="GO" id="GO:0005886">
    <property type="term" value="C:plasma membrane"/>
    <property type="evidence" value="ECO:0007669"/>
    <property type="project" value="UniProtKB-SubCell"/>
</dbReference>
<comment type="similarity">
    <text evidence="2">Belongs to the peptidase M10A family. Matrix metalloproteinases (MMPs) subfamily.</text>
</comment>
<sequence>MASLTFFKACLEMASQTSSLMLVLFVLLHMVLCTIESKPTTEIFRRLVGCRKGHTVQGVYELKQFVKKLGYLNYDGGKHGKDNEFDDDLEAAIKAYQVNYQLNTTGILDDDTLKQMMKPRCGIADMIIHGDKNSKSFYRIGASQYEFFMGNPKWPLSKTHLTYNFRSSVDVYLAEDIRSVCFRAFERWANVSHFTFEEIPEDYIADIEIGFHSGDHGDGYPFDGPQGTLAHASPPTDGKLHYDADENWSTSPGPDDIDLESVTVHEIGHLLGLQHSLVPDAVMYAYFDSGITKRRLNRDDVHGIRALYD</sequence>
<feature type="binding site" evidence="14">
    <location>
        <position position="243"/>
    </location>
    <ligand>
        <name>Ca(2+)</name>
        <dbReference type="ChEBI" id="CHEBI:29108"/>
        <label>3</label>
    </ligand>
</feature>
<comment type="caution">
    <text evidence="17">The sequence shown here is derived from an EMBL/GenBank/DDBJ whole genome shotgun (WGS) entry which is preliminary data.</text>
</comment>
<evidence type="ECO:0000256" key="12">
    <source>
        <dbReference type="PIRSR" id="PIRSR001191-1"/>
    </source>
</evidence>
<evidence type="ECO:0000256" key="4">
    <source>
        <dbReference type="ARBA" id="ARBA00022670"/>
    </source>
</evidence>
<evidence type="ECO:0000313" key="18">
    <source>
        <dbReference type="Proteomes" id="UP000593560"/>
    </source>
</evidence>
<dbReference type="GO" id="GO:0031012">
    <property type="term" value="C:extracellular matrix"/>
    <property type="evidence" value="ECO:0007669"/>
    <property type="project" value="InterPro"/>
</dbReference>
<evidence type="ECO:0000256" key="15">
    <source>
        <dbReference type="SAM" id="SignalP"/>
    </source>
</evidence>
<dbReference type="GO" id="GO:0030198">
    <property type="term" value="P:extracellular matrix organization"/>
    <property type="evidence" value="ECO:0007669"/>
    <property type="project" value="TreeGrafter"/>
</dbReference>
<feature type="binding site" evidence="14">
    <location>
        <position position="206"/>
    </location>
    <ligand>
        <name>Ca(2+)</name>
        <dbReference type="ChEBI" id="CHEBI:29108"/>
        <label>2</label>
    </ligand>
</feature>
<feature type="binding site" description="in inhibited form" evidence="14">
    <location>
        <position position="121"/>
    </location>
    <ligand>
        <name>Zn(2+)</name>
        <dbReference type="ChEBI" id="CHEBI:29105"/>
        <label>2</label>
        <note>catalytic</note>
    </ligand>
</feature>
<evidence type="ECO:0000256" key="9">
    <source>
        <dbReference type="ARBA" id="ARBA00023049"/>
    </source>
</evidence>
<feature type="signal peptide" evidence="15">
    <location>
        <begin position="1"/>
        <end position="33"/>
    </location>
</feature>
<keyword evidence="3" id="KW-0472">Membrane</keyword>
<comment type="subcellular location">
    <subcellularLocation>
        <location evidence="1">Cell membrane</location>
        <topology evidence="1">Lipid-anchor</topology>
        <topology evidence="1">GPI-anchor</topology>
        <orientation evidence="1">Extracellular side</orientation>
    </subcellularLocation>
</comment>
<evidence type="ECO:0000256" key="14">
    <source>
        <dbReference type="PIRSR" id="PIRSR621190-2"/>
    </source>
</evidence>
<feature type="binding site" evidence="13">
    <location>
        <position position="275"/>
    </location>
    <ligand>
        <name>Zn(2+)</name>
        <dbReference type="ChEBI" id="CHEBI:29105"/>
        <label>2</label>
        <note>catalytic</note>
    </ligand>
</feature>
<dbReference type="GO" id="GO:0004222">
    <property type="term" value="F:metalloendopeptidase activity"/>
    <property type="evidence" value="ECO:0007669"/>
    <property type="project" value="InterPro"/>
</dbReference>
<accession>A0A7J9HUZ4</accession>
<feature type="binding site" evidence="14">
    <location>
        <position position="224"/>
    </location>
    <ligand>
        <name>Ca(2+)</name>
        <dbReference type="ChEBI" id="CHEBI:29108"/>
        <label>3</label>
    </ligand>
</feature>
<feature type="binding site" evidence="14">
    <location>
        <position position="246"/>
    </location>
    <ligand>
        <name>Ca(2+)</name>
        <dbReference type="ChEBI" id="CHEBI:29108"/>
        <label>3</label>
    </ligand>
</feature>
<dbReference type="PRINTS" id="PR00138">
    <property type="entry name" value="MATRIXIN"/>
</dbReference>
<dbReference type="Pfam" id="PF01471">
    <property type="entry name" value="PG_binding_1"/>
    <property type="match status" value="1"/>
</dbReference>
<keyword evidence="6 15" id="KW-0732">Signal</keyword>
<evidence type="ECO:0000256" key="3">
    <source>
        <dbReference type="ARBA" id="ARBA00022622"/>
    </source>
</evidence>
<feature type="binding site" evidence="14">
    <location>
        <position position="241"/>
    </location>
    <ligand>
        <name>Zn(2+)</name>
        <dbReference type="ChEBI" id="CHEBI:29105"/>
        <label>1</label>
    </ligand>
</feature>
<name>A0A7J9HUZ4_9ROSI</name>
<dbReference type="InterPro" id="IPR024079">
    <property type="entry name" value="MetalloPept_cat_dom_sf"/>
</dbReference>
<keyword evidence="4" id="KW-0645">Protease</keyword>
<reference evidence="17 18" key="1">
    <citation type="journal article" date="2019" name="Genome Biol. Evol.">
        <title>Insights into the evolution of the New World diploid cottons (Gossypium, subgenus Houzingenia) based on genome sequencing.</title>
        <authorList>
            <person name="Grover C.E."/>
            <person name="Arick M.A. 2nd"/>
            <person name="Thrash A."/>
            <person name="Conover J.L."/>
            <person name="Sanders W.S."/>
            <person name="Peterson D.G."/>
            <person name="Frelichowski J.E."/>
            <person name="Scheffler J.A."/>
            <person name="Scheffler B.E."/>
            <person name="Wendel J.F."/>
        </authorList>
    </citation>
    <scope>NUCLEOTIDE SEQUENCE [LARGE SCALE GENOMIC DNA]</scope>
    <source>
        <strain evidence="17">0</strain>
        <tissue evidence="17">Leaf</tissue>
    </source>
</reference>
<dbReference type="InterPro" id="IPR021190">
    <property type="entry name" value="Pept_M10A"/>
</dbReference>
<dbReference type="GO" id="GO:0098552">
    <property type="term" value="C:side of membrane"/>
    <property type="evidence" value="ECO:0007669"/>
    <property type="project" value="UniProtKB-KW"/>
</dbReference>
<feature type="binding site" evidence="14">
    <location>
        <position position="223"/>
    </location>
    <ligand>
        <name>Ca(2+)</name>
        <dbReference type="ChEBI" id="CHEBI:29108"/>
        <label>3</label>
    </ligand>
</feature>
<keyword evidence="7" id="KW-0378">Hydrolase</keyword>
<organism evidence="17 18">
    <name type="scientific">Gossypium harknessii</name>
    <dbReference type="NCBI Taxonomy" id="34285"/>
    <lineage>
        <taxon>Eukaryota</taxon>
        <taxon>Viridiplantae</taxon>
        <taxon>Streptophyta</taxon>
        <taxon>Embryophyta</taxon>
        <taxon>Tracheophyta</taxon>
        <taxon>Spermatophyta</taxon>
        <taxon>Magnoliopsida</taxon>
        <taxon>eudicotyledons</taxon>
        <taxon>Gunneridae</taxon>
        <taxon>Pentapetalae</taxon>
        <taxon>rosids</taxon>
        <taxon>malvids</taxon>
        <taxon>Malvales</taxon>
        <taxon>Malvaceae</taxon>
        <taxon>Malvoideae</taxon>
        <taxon>Gossypium</taxon>
    </lineage>
</organism>
<evidence type="ECO:0000256" key="2">
    <source>
        <dbReference type="ARBA" id="ARBA00009614"/>
    </source>
</evidence>
<dbReference type="InterPro" id="IPR033739">
    <property type="entry name" value="M10A_MMP"/>
</dbReference>
<keyword evidence="3" id="KW-0449">Lipoprotein</keyword>
<evidence type="ECO:0000313" key="17">
    <source>
        <dbReference type="EMBL" id="MBA0813656.1"/>
    </source>
</evidence>
<proteinExistence type="inferred from homology"/>
<evidence type="ECO:0000259" key="16">
    <source>
        <dbReference type="SMART" id="SM00235"/>
    </source>
</evidence>
<dbReference type="InterPro" id="IPR036365">
    <property type="entry name" value="PGBD-like_sf"/>
</dbReference>
<dbReference type="Proteomes" id="UP000593560">
    <property type="component" value="Unassembled WGS sequence"/>
</dbReference>
<keyword evidence="14" id="KW-0106">Calcium</keyword>
<dbReference type="InterPro" id="IPR002477">
    <property type="entry name" value="Peptidoglycan-bd-like"/>
</dbReference>
<feature type="binding site" evidence="14">
    <location>
        <position position="231"/>
    </location>
    <ligand>
        <name>Zn(2+)</name>
        <dbReference type="ChEBI" id="CHEBI:29105"/>
        <label>1</label>
    </ligand>
</feature>
<comment type="cofactor">
    <cofactor evidence="14">
        <name>Ca(2+)</name>
        <dbReference type="ChEBI" id="CHEBI:29108"/>
    </cofactor>
    <text evidence="14">Can bind about 5 Ca(2+) ions per subunit.</text>
</comment>
<feature type="domain" description="Peptidase metallopeptidase" evidence="16">
    <location>
        <begin position="150"/>
        <end position="309"/>
    </location>
</feature>
<evidence type="ECO:0000256" key="8">
    <source>
        <dbReference type="ARBA" id="ARBA00022833"/>
    </source>
</evidence>
<feature type="binding site" evidence="13">
    <location>
        <position position="269"/>
    </location>
    <ligand>
        <name>Zn(2+)</name>
        <dbReference type="ChEBI" id="CHEBI:29105"/>
        <label>2</label>
        <note>catalytic</note>
    </ligand>
</feature>
<dbReference type="GO" id="GO:0030574">
    <property type="term" value="P:collagen catabolic process"/>
    <property type="evidence" value="ECO:0007669"/>
    <property type="project" value="TreeGrafter"/>
</dbReference>
<dbReference type="EMBL" id="JABFAD010000011">
    <property type="protein sequence ID" value="MBA0813656.1"/>
    <property type="molecule type" value="Genomic_DNA"/>
</dbReference>
<feature type="active site" evidence="12">
    <location>
        <position position="266"/>
    </location>
</feature>
<protein>
    <recommendedName>
        <fullName evidence="16">Peptidase metallopeptidase domain-containing protein</fullName>
    </recommendedName>
</protein>
<evidence type="ECO:0000256" key="5">
    <source>
        <dbReference type="ARBA" id="ARBA00022723"/>
    </source>
</evidence>
<evidence type="ECO:0000256" key="7">
    <source>
        <dbReference type="ARBA" id="ARBA00022801"/>
    </source>
</evidence>
<dbReference type="AlphaFoldDB" id="A0A7J9HUZ4"/>
<dbReference type="OrthoDB" id="406838at2759"/>
<evidence type="ECO:0000256" key="11">
    <source>
        <dbReference type="ARBA" id="ARBA00023180"/>
    </source>
</evidence>
<feature type="binding site" evidence="14">
    <location>
        <position position="216"/>
    </location>
    <ligand>
        <name>Zn(2+)</name>
        <dbReference type="ChEBI" id="CHEBI:29105"/>
        <label>1</label>
    </ligand>
</feature>
<dbReference type="SUPFAM" id="SSF55486">
    <property type="entry name" value="Metalloproteases ('zincins'), catalytic domain"/>
    <property type="match status" value="1"/>
</dbReference>
<feature type="binding site" evidence="14">
    <location>
        <position position="218"/>
    </location>
    <ligand>
        <name>Zn(2+)</name>
        <dbReference type="ChEBI" id="CHEBI:29105"/>
        <label>1</label>
    </ligand>
</feature>
<keyword evidence="3" id="KW-0336">GPI-anchor</keyword>
<keyword evidence="9" id="KW-0482">Metalloprotease</keyword>
<dbReference type="Pfam" id="PF00413">
    <property type="entry name" value="Peptidase_M10"/>
    <property type="match status" value="1"/>
</dbReference>
<dbReference type="GO" id="GO:0008270">
    <property type="term" value="F:zinc ion binding"/>
    <property type="evidence" value="ECO:0007669"/>
    <property type="project" value="InterPro"/>
</dbReference>